<evidence type="ECO:0000259" key="6">
    <source>
        <dbReference type="Pfam" id="PF00732"/>
    </source>
</evidence>
<feature type="region of interest" description="Disordered" evidence="5">
    <location>
        <begin position="223"/>
        <end position="253"/>
    </location>
</feature>
<evidence type="ECO:0000256" key="4">
    <source>
        <dbReference type="ARBA" id="ARBA00023002"/>
    </source>
</evidence>
<keyword evidence="2" id="KW-0285">Flavoprotein</keyword>
<evidence type="ECO:0000313" key="8">
    <source>
        <dbReference type="EMBL" id="SEH13265.1"/>
    </source>
</evidence>
<dbReference type="GO" id="GO:0050660">
    <property type="term" value="F:flavin adenine dinucleotide binding"/>
    <property type="evidence" value="ECO:0007669"/>
    <property type="project" value="InterPro"/>
</dbReference>
<evidence type="ECO:0000256" key="3">
    <source>
        <dbReference type="ARBA" id="ARBA00022827"/>
    </source>
</evidence>
<keyword evidence="3" id="KW-0274">FAD</keyword>
<dbReference type="PANTHER" id="PTHR46056">
    <property type="entry name" value="LONG-CHAIN-ALCOHOL OXIDASE"/>
    <property type="match status" value="1"/>
</dbReference>
<proteinExistence type="inferred from homology"/>
<dbReference type="AlphaFoldDB" id="A0A1H6FU18"/>
<dbReference type="InterPro" id="IPR000172">
    <property type="entry name" value="GMC_OxRdtase_N"/>
</dbReference>
<dbReference type="InterPro" id="IPR036188">
    <property type="entry name" value="FAD/NAD-bd_sf"/>
</dbReference>
<reference evidence="9" key="1">
    <citation type="submission" date="2016-10" db="EMBL/GenBank/DDBJ databases">
        <authorList>
            <person name="Varghese N."/>
            <person name="Submissions S."/>
        </authorList>
    </citation>
    <scope>NUCLEOTIDE SEQUENCE [LARGE SCALE GENOMIC DNA]</scope>
    <source>
        <strain evidence="9">CGMCC 1.8981</strain>
    </source>
</reference>
<dbReference type="Pfam" id="PF00732">
    <property type="entry name" value="GMC_oxred_N"/>
    <property type="match status" value="1"/>
</dbReference>
<dbReference type="InterPro" id="IPR007867">
    <property type="entry name" value="GMC_OxRtase_C"/>
</dbReference>
<feature type="domain" description="Glucose-methanol-choline oxidoreductase N-terminal" evidence="6">
    <location>
        <begin position="242"/>
        <end position="340"/>
    </location>
</feature>
<feature type="compositionally biased region" description="Basic and acidic residues" evidence="5">
    <location>
        <begin position="463"/>
        <end position="481"/>
    </location>
</feature>
<evidence type="ECO:0000259" key="7">
    <source>
        <dbReference type="Pfam" id="PF05199"/>
    </source>
</evidence>
<dbReference type="Gene3D" id="3.50.50.60">
    <property type="entry name" value="FAD/NAD(P)-binding domain"/>
    <property type="match status" value="2"/>
</dbReference>
<dbReference type="GO" id="GO:0016614">
    <property type="term" value="F:oxidoreductase activity, acting on CH-OH group of donors"/>
    <property type="evidence" value="ECO:0007669"/>
    <property type="project" value="InterPro"/>
</dbReference>
<dbReference type="OrthoDB" id="346033at2157"/>
<dbReference type="EMBL" id="FNWL01000001">
    <property type="protein sequence ID" value="SEH13265.1"/>
    <property type="molecule type" value="Genomic_DNA"/>
</dbReference>
<dbReference type="Proteomes" id="UP000199112">
    <property type="component" value="Unassembled WGS sequence"/>
</dbReference>
<dbReference type="PANTHER" id="PTHR46056:SF12">
    <property type="entry name" value="LONG-CHAIN-ALCOHOL OXIDASE"/>
    <property type="match status" value="1"/>
</dbReference>
<name>A0A1H6FU18_9EURY</name>
<feature type="region of interest" description="Disordered" evidence="5">
    <location>
        <begin position="39"/>
        <end position="98"/>
    </location>
</feature>
<feature type="domain" description="Glucose-methanol-choline oxidoreductase C-terminal" evidence="7">
    <location>
        <begin position="449"/>
        <end position="561"/>
    </location>
</feature>
<organism evidence="8 9">
    <name type="scientific">Natronorubrum sediminis</name>
    <dbReference type="NCBI Taxonomy" id="640943"/>
    <lineage>
        <taxon>Archaea</taxon>
        <taxon>Methanobacteriati</taxon>
        <taxon>Methanobacteriota</taxon>
        <taxon>Stenosarchaea group</taxon>
        <taxon>Halobacteria</taxon>
        <taxon>Halobacteriales</taxon>
        <taxon>Natrialbaceae</taxon>
        <taxon>Natronorubrum</taxon>
    </lineage>
</organism>
<comment type="similarity">
    <text evidence="1">Belongs to the GMC oxidoreductase family.</text>
</comment>
<evidence type="ECO:0000313" key="9">
    <source>
        <dbReference type="Proteomes" id="UP000199112"/>
    </source>
</evidence>
<dbReference type="Pfam" id="PF05199">
    <property type="entry name" value="GMC_oxred_C"/>
    <property type="match status" value="1"/>
</dbReference>
<dbReference type="SUPFAM" id="SSF51905">
    <property type="entry name" value="FAD/NAD(P)-binding domain"/>
    <property type="match status" value="1"/>
</dbReference>
<sequence length="573" mass="62456">MTENPDVIVIGAGGDGPALAWRLGDLGIDTLVLEAGPWHGNEQWENPHEAAGGTESSDPNDLSGELLDEQFDLRENATNDSNGGRFRFGPANRDRPEWDRSTADPMYISQIAGVGGTTLHYFGNHPRAYPYAFEEQDHWPIDYEELVPYYQQNEDICDVHPAPTTAKERVFYEGAANAGLELIDQLNVVDAGYRPQPNAVTPPDETMQDPDYDGPFTYPDVEGDTLAGDHYQGAPTPLEAPVSEKSRKSSNVSYVPRALETGNVTIRPNTFVTNVTTDSAGWAGDPEATGVEYRDTWTGETGEIEADVVVMAAGCIETPRLWLNADLPDNGKVGTGLTTHWFDFVTGVFDEETLEEVTGQRTIDPFVGHNAAARYDEPGVGCFEMVGGTPGIASFQNYGFSRAGYAFDVDVDADAPWDSRGWVTGEDLKARMADYRRSLSILIITDDLPREDNGVSVDEDAADEHGPVADVTWEPHPDDDEKRDQLAETAAELLQSAGASHVHRADAPPLLLHLQSSMRMGEVVDENCEAYDVDRLFVGDHSAMANGLGGPNPTNTGQALALRTAEQIESLYF</sequence>
<feature type="region of interest" description="Disordered" evidence="5">
    <location>
        <begin position="452"/>
        <end position="481"/>
    </location>
</feature>
<keyword evidence="4" id="KW-0560">Oxidoreductase</keyword>
<evidence type="ECO:0000256" key="5">
    <source>
        <dbReference type="SAM" id="MobiDB-lite"/>
    </source>
</evidence>
<evidence type="ECO:0000256" key="2">
    <source>
        <dbReference type="ARBA" id="ARBA00022630"/>
    </source>
</evidence>
<protein>
    <submittedName>
        <fullName evidence="8">Choline dehydrogenase</fullName>
    </submittedName>
</protein>
<accession>A0A1H6FU18</accession>
<keyword evidence="9" id="KW-1185">Reference proteome</keyword>
<gene>
    <name evidence="8" type="ORF">SAMN04487967_1256</name>
</gene>
<evidence type="ECO:0000256" key="1">
    <source>
        <dbReference type="ARBA" id="ARBA00010790"/>
    </source>
</evidence>
<dbReference type="RefSeq" id="WP_090506115.1">
    <property type="nucleotide sequence ID" value="NZ_FNWL01000001.1"/>
</dbReference>